<accession>A0A9E8RYS3</accession>
<gene>
    <name evidence="10" type="ORF">OE105_03075</name>
</gene>
<dbReference type="InterPro" id="IPR036890">
    <property type="entry name" value="HATPase_C_sf"/>
</dbReference>
<dbReference type="Proteomes" id="UP001164726">
    <property type="component" value="Chromosome"/>
</dbReference>
<dbReference type="Gene3D" id="3.30.565.10">
    <property type="entry name" value="Histidine kinase-like ATPase, C-terminal domain"/>
    <property type="match status" value="1"/>
</dbReference>
<keyword evidence="7" id="KW-0067">ATP-binding</keyword>
<dbReference type="GO" id="GO:0016020">
    <property type="term" value="C:membrane"/>
    <property type="evidence" value="ECO:0007669"/>
    <property type="project" value="InterPro"/>
</dbReference>
<dbReference type="GO" id="GO:0046983">
    <property type="term" value="F:protein dimerization activity"/>
    <property type="evidence" value="ECO:0007669"/>
    <property type="project" value="InterPro"/>
</dbReference>
<keyword evidence="5" id="KW-0547">Nucleotide-binding</keyword>
<dbReference type="SUPFAM" id="SSF55785">
    <property type="entry name" value="PYP-like sensor domain (PAS domain)"/>
    <property type="match status" value="1"/>
</dbReference>
<dbReference type="PANTHER" id="PTHR24421">
    <property type="entry name" value="NITRATE/NITRITE SENSOR PROTEIN NARX-RELATED"/>
    <property type="match status" value="1"/>
</dbReference>
<dbReference type="AlphaFoldDB" id="A0A9E8RYS3"/>
<dbReference type="Gene3D" id="3.30.450.20">
    <property type="entry name" value="PAS domain"/>
    <property type="match status" value="1"/>
</dbReference>
<keyword evidence="8" id="KW-0902">Two-component regulatory system</keyword>
<evidence type="ECO:0000256" key="3">
    <source>
        <dbReference type="ARBA" id="ARBA00022553"/>
    </source>
</evidence>
<dbReference type="InterPro" id="IPR050482">
    <property type="entry name" value="Sensor_HK_TwoCompSys"/>
</dbReference>
<dbReference type="RefSeq" id="WP_275421267.1">
    <property type="nucleotide sequence ID" value="NZ_CP106877.1"/>
</dbReference>
<evidence type="ECO:0000256" key="8">
    <source>
        <dbReference type="ARBA" id="ARBA00023012"/>
    </source>
</evidence>
<dbReference type="PROSITE" id="PS50112">
    <property type="entry name" value="PAS"/>
    <property type="match status" value="1"/>
</dbReference>
<evidence type="ECO:0000256" key="2">
    <source>
        <dbReference type="ARBA" id="ARBA00012438"/>
    </source>
</evidence>
<dbReference type="NCBIfam" id="TIGR00229">
    <property type="entry name" value="sensory_box"/>
    <property type="match status" value="1"/>
</dbReference>
<feature type="domain" description="PAS" evidence="9">
    <location>
        <begin position="2"/>
        <end position="41"/>
    </location>
</feature>
<dbReference type="KEGG" id="fhl:OE105_03075"/>
<keyword evidence="11" id="KW-1185">Reference proteome</keyword>
<dbReference type="EC" id="2.7.13.3" evidence="2"/>
<name>A0A9E8RYS3_9BACI</name>
<proteinExistence type="predicted"/>
<dbReference type="InterPro" id="IPR003594">
    <property type="entry name" value="HATPase_dom"/>
</dbReference>
<comment type="catalytic activity">
    <reaction evidence="1">
        <text>ATP + protein L-histidine = ADP + protein N-phospho-L-histidine.</text>
        <dbReference type="EC" id="2.7.13.3"/>
    </reaction>
</comment>
<dbReference type="InterPro" id="IPR011712">
    <property type="entry name" value="Sig_transdc_His_kin_sub3_dim/P"/>
</dbReference>
<evidence type="ECO:0000256" key="1">
    <source>
        <dbReference type="ARBA" id="ARBA00000085"/>
    </source>
</evidence>
<reference evidence="10" key="1">
    <citation type="submission" date="2022-09" db="EMBL/GenBank/DDBJ databases">
        <title>Complete Genomes of Fervidibacillus albus and Fervidibacillus halotolerans isolated from tidal flat sediments.</title>
        <authorList>
            <person name="Kwon K.K."/>
            <person name="Yang S.-H."/>
            <person name="Park M.J."/>
            <person name="Oh H.-M."/>
        </authorList>
    </citation>
    <scope>NUCLEOTIDE SEQUENCE</scope>
    <source>
        <strain evidence="10">MEBiC13594</strain>
    </source>
</reference>
<dbReference type="GO" id="GO:0005524">
    <property type="term" value="F:ATP binding"/>
    <property type="evidence" value="ECO:0007669"/>
    <property type="project" value="UniProtKB-KW"/>
</dbReference>
<keyword evidence="4" id="KW-0808">Transferase</keyword>
<evidence type="ECO:0000256" key="4">
    <source>
        <dbReference type="ARBA" id="ARBA00022679"/>
    </source>
</evidence>
<dbReference type="CDD" id="cd16917">
    <property type="entry name" value="HATPase_UhpB-NarQ-NarX-like"/>
    <property type="match status" value="1"/>
</dbReference>
<evidence type="ECO:0000256" key="6">
    <source>
        <dbReference type="ARBA" id="ARBA00022777"/>
    </source>
</evidence>
<organism evidence="10 11">
    <name type="scientific">Fervidibacillus halotolerans</name>
    <dbReference type="NCBI Taxonomy" id="2980027"/>
    <lineage>
        <taxon>Bacteria</taxon>
        <taxon>Bacillati</taxon>
        <taxon>Bacillota</taxon>
        <taxon>Bacilli</taxon>
        <taxon>Bacillales</taxon>
        <taxon>Bacillaceae</taxon>
        <taxon>Fervidibacillus</taxon>
    </lineage>
</organism>
<dbReference type="Pfam" id="PF13188">
    <property type="entry name" value="PAS_8"/>
    <property type="match status" value="1"/>
</dbReference>
<evidence type="ECO:0000256" key="7">
    <source>
        <dbReference type="ARBA" id="ARBA00022840"/>
    </source>
</evidence>
<dbReference type="SUPFAM" id="SSF55874">
    <property type="entry name" value="ATPase domain of HSP90 chaperone/DNA topoisomerase II/histidine kinase"/>
    <property type="match status" value="1"/>
</dbReference>
<dbReference type="Gene3D" id="1.20.5.1930">
    <property type="match status" value="1"/>
</dbReference>
<protein>
    <recommendedName>
        <fullName evidence="2">histidine kinase</fullName>
        <ecNumber evidence="2">2.7.13.3</ecNumber>
    </recommendedName>
</protein>
<dbReference type="SMART" id="SM00387">
    <property type="entry name" value="HATPase_c"/>
    <property type="match status" value="1"/>
</dbReference>
<evidence type="ECO:0000259" key="9">
    <source>
        <dbReference type="PROSITE" id="PS50112"/>
    </source>
</evidence>
<dbReference type="Pfam" id="PF02518">
    <property type="entry name" value="HATPase_c"/>
    <property type="match status" value="1"/>
</dbReference>
<dbReference type="PANTHER" id="PTHR24421:SF10">
    <property type="entry name" value="NITRATE_NITRITE SENSOR PROTEIN NARQ"/>
    <property type="match status" value="1"/>
</dbReference>
<keyword evidence="3" id="KW-0597">Phosphoprotein</keyword>
<evidence type="ECO:0000313" key="11">
    <source>
        <dbReference type="Proteomes" id="UP001164726"/>
    </source>
</evidence>
<dbReference type="Pfam" id="PF07730">
    <property type="entry name" value="HisKA_3"/>
    <property type="match status" value="1"/>
</dbReference>
<dbReference type="InterPro" id="IPR035965">
    <property type="entry name" value="PAS-like_dom_sf"/>
</dbReference>
<keyword evidence="6 10" id="KW-0418">Kinase</keyword>
<evidence type="ECO:0000256" key="5">
    <source>
        <dbReference type="ARBA" id="ARBA00022741"/>
    </source>
</evidence>
<dbReference type="GO" id="GO:0000155">
    <property type="term" value="F:phosphorelay sensor kinase activity"/>
    <property type="evidence" value="ECO:0007669"/>
    <property type="project" value="InterPro"/>
</dbReference>
<evidence type="ECO:0000313" key="10">
    <source>
        <dbReference type="EMBL" id="WAA13126.1"/>
    </source>
</evidence>
<dbReference type="EMBL" id="CP106877">
    <property type="protein sequence ID" value="WAA13126.1"/>
    <property type="molecule type" value="Genomic_DNA"/>
</dbReference>
<dbReference type="InterPro" id="IPR000014">
    <property type="entry name" value="PAS"/>
</dbReference>
<sequence>MDRTNFRQVIDQLPIGIVIMDQNRKIHYMNQKAIEITGWKKGGNVPYCSYCQLRQVQEGEERCILASDNPLPSFRSHMPNYVDSDADFDMSMTKLKMDENTYQVLQISNPSLESHLEKVKTQELLIHETIRAQEMERKRIARELHDHIGQNIYSIFLGLDLLKRKIDDEKKSERLEKLYSVMEKTVENIQSLTKILRPNMFDYLSFEAALRSSIDDWKKLYHVNFHIKYNVLNEDKLDNESSLHLFRVIQEAVTNAVRHGKATEITIELYGTIDDENIYFQISDNGSGFHPQHSKGHGLGMQHMLERVKMLEGDIKWITEIGGPTRVEGFITIRKEIKE</sequence>